<accession>A0AAE0W5U5</accession>
<comment type="caution">
    <text evidence="6">The sequence shown here is derived from an EMBL/GenBank/DDBJ whole genome shotgun (WGS) entry which is preliminary data.</text>
</comment>
<dbReference type="InterPro" id="IPR055471">
    <property type="entry name" value="DUF7043"/>
</dbReference>
<dbReference type="EMBL" id="JAEAOA010001671">
    <property type="protein sequence ID" value="KAK3601532.1"/>
    <property type="molecule type" value="Genomic_DNA"/>
</dbReference>
<feature type="transmembrane region" description="Helical" evidence="1">
    <location>
        <begin position="622"/>
        <end position="648"/>
    </location>
</feature>
<evidence type="ECO:0000313" key="6">
    <source>
        <dbReference type="EMBL" id="KAK3601532.1"/>
    </source>
</evidence>
<evidence type="ECO:0000256" key="1">
    <source>
        <dbReference type="SAM" id="Phobius"/>
    </source>
</evidence>
<feature type="domain" description="DUF7042" evidence="3">
    <location>
        <begin position="443"/>
        <end position="579"/>
    </location>
</feature>
<reference evidence="6" key="3">
    <citation type="submission" date="2023-05" db="EMBL/GenBank/DDBJ databases">
        <authorList>
            <person name="Smith C.H."/>
        </authorList>
    </citation>
    <scope>NUCLEOTIDE SEQUENCE</scope>
    <source>
        <strain evidence="6">CHS0354</strain>
        <tissue evidence="6">Mantle</tissue>
    </source>
</reference>
<keyword evidence="1" id="KW-1133">Transmembrane helix</keyword>
<dbReference type="Pfam" id="PF23071">
    <property type="entry name" value="DUF7044"/>
    <property type="match status" value="1"/>
</dbReference>
<feature type="domain" description="DUF7042" evidence="3">
    <location>
        <begin position="152"/>
        <end position="292"/>
    </location>
</feature>
<feature type="domain" description="DUF7043" evidence="4">
    <location>
        <begin position="302"/>
        <end position="399"/>
    </location>
</feature>
<evidence type="ECO:0000313" key="7">
    <source>
        <dbReference type="Proteomes" id="UP001195483"/>
    </source>
</evidence>
<name>A0AAE0W5U5_9BIVA</name>
<feature type="chain" id="PRO_5041935835" evidence="2">
    <location>
        <begin position="24"/>
        <end position="651"/>
    </location>
</feature>
<dbReference type="PANTHER" id="PTHR22255">
    <property type="entry name" value="LP06548P"/>
    <property type="match status" value="1"/>
</dbReference>
<keyword evidence="1" id="KW-0812">Transmembrane</keyword>
<dbReference type="InterPro" id="IPR055472">
    <property type="entry name" value="DUF7044"/>
</dbReference>
<gene>
    <name evidence="6" type="ORF">CHS0354_027674</name>
</gene>
<evidence type="ECO:0000259" key="3">
    <source>
        <dbReference type="Pfam" id="PF23069"/>
    </source>
</evidence>
<dbReference type="InterPro" id="IPR055470">
    <property type="entry name" value="DUF7042"/>
</dbReference>
<dbReference type="PANTHER" id="PTHR22255:SF1">
    <property type="entry name" value="LD32918P"/>
    <property type="match status" value="1"/>
</dbReference>
<dbReference type="Pfam" id="PF23069">
    <property type="entry name" value="DUF7042"/>
    <property type="match status" value="2"/>
</dbReference>
<evidence type="ECO:0000259" key="4">
    <source>
        <dbReference type="Pfam" id="PF23070"/>
    </source>
</evidence>
<dbReference type="GO" id="GO:0042060">
    <property type="term" value="P:wound healing"/>
    <property type="evidence" value="ECO:0007669"/>
    <property type="project" value="TreeGrafter"/>
</dbReference>
<sequence>MAALNMALCSRLLIFSLVTMAAAQTCSFPNEYLGEWFSMEDGRSINTLVNNNRWGNMECKQRYNHPKVVDSVGGNTTFLLANVTGVNDNNRCFFCVDVLYRTPNILQYKLGECIRNNSGVSISLDNSCSGKYGLPSVDEVVTLFRIAPLTINCISTFEGVYQFTYEVDQGGGGICDNPNSVIEACQDPGSAYVDNQVFMMKYAACRDVSTSANRQVRYQCMGTWFAVRNGIGYTYAAIADTVQKDNRERFKCLMTLKNQKDAQNKIRWVMSRFADCVSLNSIYNGPLRLVLTRIPPSTPFLTPQCSLPRNITGTWFTQGIQYKSTITINETHIYKYTVINEFEYQETYFSCQQSQGSRYLLTKVVVGRCEKDFECWDIVARHHSIVRYRIGKPYQDKSSLQNTDPKAFLMRTFREACSWTAFTFNRDDYDWKYEVMIMDPPSPVPCPVAGRYYFTQNAASPIEKYQTRIRGVTEKPRVQVDCRQWVPEFKSCSNAMSRIEVDAEYCETVDYRGRPIGEYDEPDNYLQCVGFWMEDMRSYLITYDEEDAISNFRCWVYERLSWTSIMMSRAENARCVRNQYAETYTLPGTGLSLELHESERLFDDCPQRFDPGSNPYSKPITLYVLSGVSRVTASGFSVLAVLLLRFLIIVH</sequence>
<reference evidence="6" key="1">
    <citation type="journal article" date="2021" name="Genome Biol. Evol.">
        <title>A High-Quality Reference Genome for a Parasitic Bivalve with Doubly Uniparental Inheritance (Bivalvia: Unionida).</title>
        <authorList>
            <person name="Smith C.H."/>
        </authorList>
    </citation>
    <scope>NUCLEOTIDE SEQUENCE</scope>
    <source>
        <strain evidence="6">CHS0354</strain>
    </source>
</reference>
<keyword evidence="2" id="KW-0732">Signal</keyword>
<organism evidence="6 7">
    <name type="scientific">Potamilus streckersoni</name>
    <dbReference type="NCBI Taxonomy" id="2493646"/>
    <lineage>
        <taxon>Eukaryota</taxon>
        <taxon>Metazoa</taxon>
        <taxon>Spiralia</taxon>
        <taxon>Lophotrochozoa</taxon>
        <taxon>Mollusca</taxon>
        <taxon>Bivalvia</taxon>
        <taxon>Autobranchia</taxon>
        <taxon>Heteroconchia</taxon>
        <taxon>Palaeoheterodonta</taxon>
        <taxon>Unionida</taxon>
        <taxon>Unionoidea</taxon>
        <taxon>Unionidae</taxon>
        <taxon>Ambleminae</taxon>
        <taxon>Lampsilini</taxon>
        <taxon>Potamilus</taxon>
    </lineage>
</organism>
<dbReference type="Proteomes" id="UP001195483">
    <property type="component" value="Unassembled WGS sequence"/>
</dbReference>
<reference evidence="6" key="2">
    <citation type="journal article" date="2021" name="Genome Biol. Evol.">
        <title>Developing a high-quality reference genome for a parasitic bivalve with doubly uniparental inheritance (Bivalvia: Unionida).</title>
        <authorList>
            <person name="Smith C.H."/>
        </authorList>
    </citation>
    <scope>NUCLEOTIDE SEQUENCE</scope>
    <source>
        <strain evidence="6">CHS0354</strain>
        <tissue evidence="6">Mantle</tissue>
    </source>
</reference>
<evidence type="ECO:0000256" key="2">
    <source>
        <dbReference type="SAM" id="SignalP"/>
    </source>
</evidence>
<proteinExistence type="predicted"/>
<evidence type="ECO:0000259" key="5">
    <source>
        <dbReference type="Pfam" id="PF23071"/>
    </source>
</evidence>
<protein>
    <submittedName>
        <fullName evidence="6">Uncharacterized protein</fullName>
    </submittedName>
</protein>
<feature type="signal peptide" evidence="2">
    <location>
        <begin position="1"/>
        <end position="23"/>
    </location>
</feature>
<keyword evidence="7" id="KW-1185">Reference proteome</keyword>
<keyword evidence="1" id="KW-0472">Membrane</keyword>
<feature type="domain" description="DUF7044" evidence="5">
    <location>
        <begin position="24"/>
        <end position="128"/>
    </location>
</feature>
<dbReference type="AlphaFoldDB" id="A0AAE0W5U5"/>
<dbReference type="Pfam" id="PF23070">
    <property type="entry name" value="DUF7043"/>
    <property type="match status" value="1"/>
</dbReference>